<evidence type="ECO:0000256" key="2">
    <source>
        <dbReference type="ARBA" id="ARBA00004613"/>
    </source>
</evidence>
<proteinExistence type="inferred from homology"/>
<dbReference type="Gene3D" id="3.20.20.80">
    <property type="entry name" value="Glycosidases"/>
    <property type="match status" value="2"/>
</dbReference>
<feature type="region of interest" description="Disordered" evidence="16">
    <location>
        <begin position="533"/>
        <end position="557"/>
    </location>
</feature>
<comment type="subcellular location">
    <subcellularLocation>
        <location evidence="2">Secreted</location>
    </subcellularLocation>
</comment>
<dbReference type="InterPro" id="IPR030458">
    <property type="entry name" value="Glyco_hydro_31_AS"/>
</dbReference>
<sequence>MPPPAHPRPRRSSALTMSRLASSIAGLLAVSIGLNSLTANAFMLELEGPGIIDIPSPVNHTADPSSCAGYRLTSIAEADNGAGYDGSLELIGECNAYGPDYATLTLSVRYETADRLRVRIVDSGGRAHTVPDDVVQGGWPAVGAHSVSSDKANVAFEYVSDPFSFKVVRRASGEVLFDTVDSPLIFEEQYLRVGSRLPPGSHIQGLGQHNDNFNLPIHQEDYVRTLWSRDAYGVPSQTNLYGTHPGYINQVLTDDAASSSGVFLLNSNGMDVKFPGGDNIEFNAIGGIVDLFFFNGPTPADVVRQGAEVWKPSAMVPYWSLGFHSCKYGYIDIAEVAEVVANYSLAKIPLQTQWIDIDYMHNRWINTLDTQRFSLEKVRYVVDQLHKAGQDFVVMVDPAVFSGSLNSSAAKYETFQNGIDADVFLRYDNGDLYEGVVWPGPTAFPDWTAKGAQEWWSSELKRFFDQEVGVDVDGIWLDMNEPANFLPYLEANIYRLSNERGVPPPRPEPRIIPRTIPGFEKLKAGKNISAPLKGSKPDDSVFGNQFGGQSTVYPEPDTLDDYLSPDLDSKWLYPPYRIHDRRAPPSAVDATSNEHLKNISDFSARTDLVQANGARTYDEHNLYGSRHAIRTRHALIDRAPEKRPFTIARSSFTGTPSSIWLGDNVASWEQYGESIRQMLQFSISGVGVVGSDVCGFIGETTETLCARWAWLGAFNTFYRNHNDLGSPPQEFYLWNKTTIAARAAGHTRLALLDYTYTALHHHSIDGTPVLWPLGWVHQDDPGALGIETQFYFGDALLVSPVLHETPNLFVYLPGAVYYDFFTHERVWGGRPLSLQDVPYDTMPLHILGGSIVPLRDGISYTTQENRKLPFKLIVAPDTNSEAEGRLYLDDGESLHVGDNKSNINFKLANGELKISGSFAYTGEGASILDTVVFLGQDRDWVVKLDGKEIDSVYDRDAPSITVSGLKRKWQETTITVIKEQKVRKTTSSSIQHEEL</sequence>
<comment type="similarity">
    <text evidence="3 15">Belongs to the glycosyl hydrolase 31 family.</text>
</comment>
<dbReference type="GO" id="GO:0000272">
    <property type="term" value="P:polysaccharide catabolic process"/>
    <property type="evidence" value="ECO:0007669"/>
    <property type="project" value="UniProtKB-KW"/>
</dbReference>
<evidence type="ECO:0000256" key="5">
    <source>
        <dbReference type="ARBA" id="ARBA00014002"/>
    </source>
</evidence>
<evidence type="ECO:0000256" key="10">
    <source>
        <dbReference type="ARBA" id="ARBA00023277"/>
    </source>
</evidence>
<evidence type="ECO:0000256" key="4">
    <source>
        <dbReference type="ARBA" id="ARBA00012744"/>
    </source>
</evidence>
<keyword evidence="7" id="KW-0732">Signal</keyword>
<dbReference type="PANTHER" id="PTHR22762:SF67">
    <property type="entry name" value="ALPHA_BETA-GLUCOSIDASE AGDC-RELATED"/>
    <property type="match status" value="1"/>
</dbReference>
<dbReference type="EC" id="3.2.1.21" evidence="4"/>
<dbReference type="GO" id="GO:0008422">
    <property type="term" value="F:beta-glucosidase activity"/>
    <property type="evidence" value="ECO:0007669"/>
    <property type="project" value="UniProtKB-EC"/>
</dbReference>
<dbReference type="EMBL" id="CP086715">
    <property type="protein sequence ID" value="WOO79871.1"/>
    <property type="molecule type" value="Genomic_DNA"/>
</dbReference>
<organism evidence="20 21">
    <name type="scientific">Vanrija pseudolonga</name>
    <dbReference type="NCBI Taxonomy" id="143232"/>
    <lineage>
        <taxon>Eukaryota</taxon>
        <taxon>Fungi</taxon>
        <taxon>Dikarya</taxon>
        <taxon>Basidiomycota</taxon>
        <taxon>Agaricomycotina</taxon>
        <taxon>Tremellomycetes</taxon>
        <taxon>Trichosporonales</taxon>
        <taxon>Trichosporonaceae</taxon>
        <taxon>Vanrija</taxon>
    </lineage>
</organism>
<dbReference type="GeneID" id="87806628"/>
<comment type="function">
    <text evidence="14">Glucosidase involved in the degradation of cellulosic biomass. Has both alpha- and beta-glucosidase activity.</text>
</comment>
<evidence type="ECO:0000256" key="8">
    <source>
        <dbReference type="ARBA" id="ARBA00022801"/>
    </source>
</evidence>
<dbReference type="InterPro" id="IPR025887">
    <property type="entry name" value="Glyco_hydro_31_N_dom"/>
</dbReference>
<keyword evidence="21" id="KW-1185">Reference proteome</keyword>
<evidence type="ECO:0000259" key="18">
    <source>
        <dbReference type="Pfam" id="PF13802"/>
    </source>
</evidence>
<evidence type="ECO:0000259" key="17">
    <source>
        <dbReference type="Pfam" id="PF01055"/>
    </source>
</evidence>
<dbReference type="AlphaFoldDB" id="A0AAF1BGJ4"/>
<evidence type="ECO:0000256" key="13">
    <source>
        <dbReference type="ARBA" id="ARBA00023326"/>
    </source>
</evidence>
<evidence type="ECO:0000313" key="21">
    <source>
        <dbReference type="Proteomes" id="UP000827549"/>
    </source>
</evidence>
<dbReference type="RefSeq" id="XP_062625903.1">
    <property type="nucleotide sequence ID" value="XM_062769919.1"/>
</dbReference>
<reference evidence="20" key="1">
    <citation type="submission" date="2023-10" db="EMBL/GenBank/DDBJ databases">
        <authorList>
            <person name="Noh H."/>
        </authorList>
    </citation>
    <scope>NUCLEOTIDE SEQUENCE</scope>
    <source>
        <strain evidence="20">DUCC4014</strain>
    </source>
</reference>
<dbReference type="Pfam" id="PF13802">
    <property type="entry name" value="Gal_mutarotas_2"/>
    <property type="match status" value="1"/>
</dbReference>
<accession>A0AAF1BGJ4</accession>
<evidence type="ECO:0000256" key="6">
    <source>
        <dbReference type="ARBA" id="ARBA00022525"/>
    </source>
</evidence>
<dbReference type="CDD" id="cd14752">
    <property type="entry name" value="GH31_N"/>
    <property type="match status" value="1"/>
</dbReference>
<keyword evidence="10" id="KW-0119">Carbohydrate metabolism</keyword>
<dbReference type="Pfam" id="PF01055">
    <property type="entry name" value="Glyco_hydro_31_2nd"/>
    <property type="match status" value="1"/>
</dbReference>
<keyword evidence="8 15" id="KW-0378">Hydrolase</keyword>
<evidence type="ECO:0000256" key="14">
    <source>
        <dbReference type="ARBA" id="ARBA00025512"/>
    </source>
</evidence>
<dbReference type="GO" id="GO:0005576">
    <property type="term" value="C:extracellular region"/>
    <property type="evidence" value="ECO:0007669"/>
    <property type="project" value="UniProtKB-SubCell"/>
</dbReference>
<dbReference type="SUPFAM" id="SSF51445">
    <property type="entry name" value="(Trans)glycosidases"/>
    <property type="match status" value="1"/>
</dbReference>
<evidence type="ECO:0000256" key="15">
    <source>
        <dbReference type="RuleBase" id="RU361185"/>
    </source>
</evidence>
<evidence type="ECO:0000313" key="20">
    <source>
        <dbReference type="EMBL" id="WOO79871.1"/>
    </source>
</evidence>
<dbReference type="InterPro" id="IPR011013">
    <property type="entry name" value="Gal_mutarotase_sf_dom"/>
</dbReference>
<gene>
    <name evidence="20" type="primary">agdC</name>
    <name evidence="20" type="ORF">LOC62_02G003384</name>
</gene>
<keyword evidence="13" id="KW-0624">Polysaccharide degradation</keyword>
<feature type="domain" description="Glycosyl hydrolase family 31 C-terminal" evidence="19">
    <location>
        <begin position="766"/>
        <end position="852"/>
    </location>
</feature>
<dbReference type="Pfam" id="PF21365">
    <property type="entry name" value="Glyco_hydro_31_3rd"/>
    <property type="match status" value="1"/>
</dbReference>
<keyword evidence="12" id="KW-0961">Cell wall biogenesis/degradation</keyword>
<dbReference type="GO" id="GO:0071555">
    <property type="term" value="P:cell wall organization"/>
    <property type="evidence" value="ECO:0007669"/>
    <property type="project" value="UniProtKB-KW"/>
</dbReference>
<dbReference type="InterPro" id="IPR000322">
    <property type="entry name" value="Glyco_hydro_31_TIM"/>
</dbReference>
<protein>
    <recommendedName>
        <fullName evidence="5">Probable alpha/beta-glucosidase agdC</fullName>
        <ecNumber evidence="4">3.2.1.21</ecNumber>
    </recommendedName>
</protein>
<evidence type="ECO:0000256" key="16">
    <source>
        <dbReference type="SAM" id="MobiDB-lite"/>
    </source>
</evidence>
<dbReference type="InterPro" id="IPR048395">
    <property type="entry name" value="Glyco_hydro_31_C"/>
</dbReference>
<feature type="domain" description="Glycoside hydrolase family 31 N-terminal" evidence="18">
    <location>
        <begin position="157"/>
        <end position="269"/>
    </location>
</feature>
<evidence type="ECO:0000259" key="19">
    <source>
        <dbReference type="Pfam" id="PF21365"/>
    </source>
</evidence>
<evidence type="ECO:0000256" key="11">
    <source>
        <dbReference type="ARBA" id="ARBA00023295"/>
    </source>
</evidence>
<dbReference type="PROSITE" id="PS00129">
    <property type="entry name" value="GLYCOSYL_HYDROL_F31_1"/>
    <property type="match status" value="1"/>
</dbReference>
<dbReference type="Proteomes" id="UP000827549">
    <property type="component" value="Chromosome 2"/>
</dbReference>
<keyword evidence="11 15" id="KW-0326">Glycosidase</keyword>
<dbReference type="InterPro" id="IPR013780">
    <property type="entry name" value="Glyco_hydro_b"/>
</dbReference>
<dbReference type="GO" id="GO:0030246">
    <property type="term" value="F:carbohydrate binding"/>
    <property type="evidence" value="ECO:0007669"/>
    <property type="project" value="InterPro"/>
</dbReference>
<dbReference type="PANTHER" id="PTHR22762">
    <property type="entry name" value="ALPHA-GLUCOSIDASE"/>
    <property type="match status" value="1"/>
</dbReference>
<keyword evidence="9" id="KW-0325">Glycoprotein</keyword>
<keyword evidence="6" id="KW-0964">Secreted</keyword>
<evidence type="ECO:0000256" key="9">
    <source>
        <dbReference type="ARBA" id="ARBA00023180"/>
    </source>
</evidence>
<dbReference type="Gene3D" id="2.60.40.1180">
    <property type="entry name" value="Golgi alpha-mannosidase II"/>
    <property type="match status" value="2"/>
</dbReference>
<evidence type="ECO:0000256" key="3">
    <source>
        <dbReference type="ARBA" id="ARBA00007806"/>
    </source>
</evidence>
<dbReference type="SUPFAM" id="SSF74650">
    <property type="entry name" value="Galactose mutarotase-like"/>
    <property type="match status" value="1"/>
</dbReference>
<name>A0AAF1BGJ4_9TREE</name>
<evidence type="ECO:0000256" key="7">
    <source>
        <dbReference type="ARBA" id="ARBA00022729"/>
    </source>
</evidence>
<dbReference type="CDD" id="cd06602">
    <property type="entry name" value="GH31_MGAM_SI_GAA"/>
    <property type="match status" value="1"/>
</dbReference>
<dbReference type="Gene3D" id="2.60.40.1760">
    <property type="entry name" value="glycosyl hydrolase (family 31)"/>
    <property type="match status" value="1"/>
</dbReference>
<dbReference type="InterPro" id="IPR017853">
    <property type="entry name" value="GH"/>
</dbReference>
<comment type="catalytic activity">
    <reaction evidence="1">
        <text>Hydrolysis of terminal, non-reducing beta-D-glucosyl residues with release of beta-D-glucose.</text>
        <dbReference type="EC" id="3.2.1.21"/>
    </reaction>
</comment>
<dbReference type="SUPFAM" id="SSF51011">
    <property type="entry name" value="Glycosyl hydrolase domain"/>
    <property type="match status" value="1"/>
</dbReference>
<evidence type="ECO:0000256" key="1">
    <source>
        <dbReference type="ARBA" id="ARBA00000448"/>
    </source>
</evidence>
<feature type="domain" description="Glycoside hydrolase family 31 TIM barrel" evidence="17">
    <location>
        <begin position="314"/>
        <end position="758"/>
    </location>
</feature>
<evidence type="ECO:0000256" key="12">
    <source>
        <dbReference type="ARBA" id="ARBA00023316"/>
    </source>
</evidence>